<reference evidence="4 5" key="1">
    <citation type="journal article" date="2018" name="Biotechnol. Adv.">
        <title>Improved genomic resources and new bioinformatic workflow for the carcinogenic parasite Clonorchis sinensis: Biotechnological implications.</title>
        <authorList>
            <person name="Wang D."/>
            <person name="Korhonen P.K."/>
            <person name="Gasser R.B."/>
            <person name="Young N.D."/>
        </authorList>
    </citation>
    <scope>NUCLEOTIDE SEQUENCE [LARGE SCALE GENOMIC DNA]</scope>
    <source>
        <strain evidence="4">Cs-k2</strain>
    </source>
</reference>
<dbReference type="Pfam" id="PF23760">
    <property type="entry name" value="Beta-prop_DCAF12"/>
    <property type="match status" value="1"/>
</dbReference>
<dbReference type="InterPro" id="IPR031974">
    <property type="entry name" value="PDCD7"/>
</dbReference>
<reference evidence="4 5" key="2">
    <citation type="journal article" date="2021" name="Genomics">
        <title>High-quality reference genome for Clonorchis sinensis.</title>
        <authorList>
            <person name="Young N.D."/>
            <person name="Stroehlein A.J."/>
            <person name="Kinkar L."/>
            <person name="Wang T."/>
            <person name="Sohn W.M."/>
            <person name="Chang B.C.H."/>
            <person name="Kaur P."/>
            <person name="Weisz D."/>
            <person name="Dudchenko O."/>
            <person name="Aiden E.L."/>
            <person name="Korhonen P.K."/>
            <person name="Gasser R.B."/>
        </authorList>
    </citation>
    <scope>NUCLEOTIDE SEQUENCE [LARGE SCALE GENOMIC DNA]</scope>
    <source>
        <strain evidence="4">Cs-k2</strain>
    </source>
</reference>
<sequence length="1081" mass="121542">MYEPSERNEPTITLVVKRKILHDNWQRGHLEIVVTLSLHKTVPILKRLQSRELGSQTKLSVADIPEVPFRLPSAWKKRPVDPGARNKIFASQWITSNHVVYGTKCNRLVLYDTSSDSSLEIPLISSGTREFFGRSSCGIHAIQANPSKSLLATGGADVNNIGVYALSELSPLWLLKDCHTDWVFDLRWLDDTYLASCSRDSSLALWRIPMDSDNFHLGSPSSSVHSQQTVHTPCINRPVSHAISSIPDDRYRALEYLPPLNLLTVVSMSRRLYLYDAIRMGSDKKTKPIFTLALRDAYQEAVALRRWPSEPHCVALATHHCVILFDIRCSDPISASGCCIHPPLAVSGVRSLNFSGDVLSYGSSNGQVHFYDLRGSQHLPTHLEIGPGWVKPNVCVNDESSTPTPLSGSSMSDTSWFSRISSSSGWRTPISNPPPPTSALTPELLIHGASSFPIRSNNIRIRLDRRQQRLYGLRSRLFPSLMYSLATLHSSVSNDPDTRQQQQDYTPLAGSSRRRQLPFSETLDRIADPIPTLADDSESESGDDVEEVEEPPDQSNDSDDRDEEDGEDEVSMEPTNWRLPSADFRSQASAVNIPLIDLLSNLPSDSSLSAHRRLVAIYTHEYDPSGTRLFTAGGPIASTYHGNVAALWDFFGFMYGETGPPFRPFSVPPPPMGPRFNMVPRMWCVPPMPLSFASSQPPFGMPSPPPPPSLPPAPLEDPIETSFLRWLAENEPRIRARRLQQTSPKIPDFRSKLKRWDCLLKELRTGSDPNLEEELFQLERECSDPDTIEKLQLKLRNIRKKRRNQKRRRRAASELAQDFVVCRSSVAETLTRLRSEEHGSPDSLRDQSSGTHVNETKNFEHPCPEACPSTQPKQCPEHQTPRLSYAVTQCTELLSLLDGLQRLRTARLNQARQQGGLYPEALDLAFTAQLGELRTSIRTHVSMLQNAIDIRKMPSVSKINEPMKLPGVDSTSGHESCCNHFPGLLDWKKRLLFCAGSEQRELPWKCKRFYHQADFDFTDFLRIRFAWDAYLVPDAGHKTQSNIESSLSEKCEEDSQLPATWIVPPEVSPDSPWAKYLEANN</sequence>
<dbReference type="STRING" id="79923.A0A419QA66"/>
<name>A0A419QA66_CLOSI</name>
<evidence type="ECO:0000313" key="4">
    <source>
        <dbReference type="EMBL" id="KAG5449513.1"/>
    </source>
</evidence>
<dbReference type="OrthoDB" id="9610195at2759"/>
<feature type="compositionally biased region" description="Polar residues" evidence="2">
    <location>
        <begin position="491"/>
        <end position="505"/>
    </location>
</feature>
<dbReference type="FunCoup" id="A0A419QA66">
    <property type="interactions" value="148"/>
</dbReference>
<dbReference type="SUPFAM" id="SSF50978">
    <property type="entry name" value="WD40 repeat-like"/>
    <property type="match status" value="1"/>
</dbReference>
<accession>A0A419QA66</accession>
<feature type="region of interest" description="Disordered" evidence="2">
    <location>
        <begin position="491"/>
        <end position="581"/>
    </location>
</feature>
<proteinExistence type="predicted"/>
<dbReference type="SMART" id="SM00320">
    <property type="entry name" value="WD40"/>
    <property type="match status" value="3"/>
</dbReference>
<dbReference type="InterPro" id="IPR001680">
    <property type="entry name" value="WD40_rpt"/>
</dbReference>
<feature type="domain" description="DDB1- and CUL4-associated factor 12 beta-propeller" evidence="3">
    <location>
        <begin position="71"/>
        <end position="379"/>
    </location>
</feature>
<evidence type="ECO:0000256" key="1">
    <source>
        <dbReference type="SAM" id="Coils"/>
    </source>
</evidence>
<feature type="compositionally biased region" description="Acidic residues" evidence="2">
    <location>
        <begin position="535"/>
        <end position="571"/>
    </location>
</feature>
<gene>
    <name evidence="4" type="ORF">CSKR_114427</name>
</gene>
<evidence type="ECO:0000259" key="3">
    <source>
        <dbReference type="Pfam" id="PF23760"/>
    </source>
</evidence>
<dbReference type="Gene3D" id="2.130.10.10">
    <property type="entry name" value="YVTN repeat-like/Quinoprotein amine dehydrogenase"/>
    <property type="match status" value="1"/>
</dbReference>
<evidence type="ECO:0000313" key="5">
    <source>
        <dbReference type="Proteomes" id="UP000286415"/>
    </source>
</evidence>
<dbReference type="InterPro" id="IPR056151">
    <property type="entry name" value="Beta-prop_DCAF12"/>
</dbReference>
<dbReference type="InParanoid" id="A0A419QA66"/>
<dbReference type="InterPro" id="IPR015943">
    <property type="entry name" value="WD40/YVTN_repeat-like_dom_sf"/>
</dbReference>
<evidence type="ECO:0000256" key="2">
    <source>
        <dbReference type="SAM" id="MobiDB-lite"/>
    </source>
</evidence>
<dbReference type="Pfam" id="PF16021">
    <property type="entry name" value="PDCD7"/>
    <property type="match status" value="1"/>
</dbReference>
<dbReference type="InterPro" id="IPR036322">
    <property type="entry name" value="WD40_repeat_dom_sf"/>
</dbReference>
<dbReference type="Proteomes" id="UP000286415">
    <property type="component" value="Unassembled WGS sequence"/>
</dbReference>
<dbReference type="EMBL" id="NIRI02000042">
    <property type="protein sequence ID" value="KAG5449513.1"/>
    <property type="molecule type" value="Genomic_DNA"/>
</dbReference>
<feature type="region of interest" description="Disordered" evidence="2">
    <location>
        <begin position="832"/>
        <end position="857"/>
    </location>
</feature>
<keyword evidence="5" id="KW-1185">Reference proteome</keyword>
<comment type="caution">
    <text evidence="4">The sequence shown here is derived from an EMBL/GenBank/DDBJ whole genome shotgun (WGS) entry which is preliminary data.</text>
</comment>
<feature type="coiled-coil region" evidence="1">
    <location>
        <begin position="788"/>
        <end position="815"/>
    </location>
</feature>
<dbReference type="AlphaFoldDB" id="A0A419QA66"/>
<feature type="compositionally biased region" description="Basic and acidic residues" evidence="2">
    <location>
        <begin position="832"/>
        <end position="845"/>
    </location>
</feature>
<protein>
    <submittedName>
        <fullName evidence="4">DDB1- and CUL4-associated factor 12-like protein 1</fullName>
    </submittedName>
</protein>
<organism evidence="4 5">
    <name type="scientific">Clonorchis sinensis</name>
    <name type="common">Chinese liver fluke</name>
    <dbReference type="NCBI Taxonomy" id="79923"/>
    <lineage>
        <taxon>Eukaryota</taxon>
        <taxon>Metazoa</taxon>
        <taxon>Spiralia</taxon>
        <taxon>Lophotrochozoa</taxon>
        <taxon>Platyhelminthes</taxon>
        <taxon>Trematoda</taxon>
        <taxon>Digenea</taxon>
        <taxon>Opisthorchiida</taxon>
        <taxon>Opisthorchiata</taxon>
        <taxon>Opisthorchiidae</taxon>
        <taxon>Clonorchis</taxon>
    </lineage>
</organism>
<keyword evidence="1" id="KW-0175">Coiled coil</keyword>